<sequence>MAPEHTHQTFTTYGWAVCVWVLVVSFQYGYHISALNQIQAVLTCQNVNDTSPLYHGLPVCVPMSDTTFSVVTSIFTIGGLVGSLSANIATNRLGRKGACQVSALSTSFGAALSGVAASVSSLAFGRFFVGLGAGLGLCIGPIYLAEIAPSKIKGNLGKRNYANARVLTQLAIVVGIMVTQSVGVAWATPRQWRLVLLLSSAISLTQLVTSPFIIESPVYLLQTGKLDRQKVAMNKIWSGKTPLRPDPEESASEEPLLGDEDRSQPREDVFSVSRLLFSHEYRKPMLIIISAMLCQQLSGINAVLYYSNSILAKALPDLAAFVSLGITVVNFLMTFPPIFLINRFGRKKLMQLSIFCAIVSHVLVGYGLDGARNTLASVAIITFVMSFAVGLGPIPFVMIPEVSPSHVSSAISSVALSLNWVSNFIIGLVFLPLRNSLSSGDPLKEGRVFYIFAAVLCVCAIVFSRLYRG</sequence>
<dbReference type="RefSeq" id="XP_007764857.1">
    <property type="nucleotide sequence ID" value="XM_007766667.1"/>
</dbReference>
<dbReference type="PROSITE" id="PS00217">
    <property type="entry name" value="SUGAR_TRANSPORT_2"/>
    <property type="match status" value="1"/>
</dbReference>
<accession>A0A5M3N1T5</accession>
<keyword evidence="12" id="KW-1185">Reference proteome</keyword>
<evidence type="ECO:0000313" key="11">
    <source>
        <dbReference type="EMBL" id="EIW85349.1"/>
    </source>
</evidence>
<feature type="region of interest" description="Disordered" evidence="8">
    <location>
        <begin position="238"/>
        <end position="265"/>
    </location>
</feature>
<keyword evidence="3" id="KW-0813">Transport</keyword>
<feature type="transmembrane region" description="Helical" evidence="9">
    <location>
        <begin position="410"/>
        <end position="433"/>
    </location>
</feature>
<name>A0A5M3N1T5_CONPW</name>
<dbReference type="PANTHER" id="PTHR23503:SF8">
    <property type="entry name" value="FACILITATED GLUCOSE TRANSPORTER PROTEIN 1"/>
    <property type="match status" value="1"/>
</dbReference>
<feature type="transmembrane region" description="Helical" evidence="9">
    <location>
        <begin position="101"/>
        <end position="121"/>
    </location>
</feature>
<feature type="compositionally biased region" description="Acidic residues" evidence="8">
    <location>
        <begin position="248"/>
        <end position="258"/>
    </location>
</feature>
<dbReference type="GO" id="GO:0015149">
    <property type="term" value="F:hexose transmembrane transporter activity"/>
    <property type="evidence" value="ECO:0007669"/>
    <property type="project" value="TreeGrafter"/>
</dbReference>
<protein>
    <submittedName>
        <fullName evidence="11">General substrate transporter</fullName>
    </submittedName>
</protein>
<comment type="similarity">
    <text evidence="2">Belongs to the major facilitator superfamily. Sugar transporter (TC 2.A.1.1) family.</text>
</comment>
<feature type="transmembrane region" description="Helical" evidence="9">
    <location>
        <begin position="194"/>
        <end position="221"/>
    </location>
</feature>
<dbReference type="InterPro" id="IPR003663">
    <property type="entry name" value="Sugar/inositol_transpt"/>
</dbReference>
<feature type="transmembrane region" description="Helical" evidence="9">
    <location>
        <begin position="374"/>
        <end position="398"/>
    </location>
</feature>
<dbReference type="InterPro" id="IPR036259">
    <property type="entry name" value="MFS_trans_sf"/>
</dbReference>
<dbReference type="InterPro" id="IPR005828">
    <property type="entry name" value="MFS_sugar_transport-like"/>
</dbReference>
<dbReference type="PROSITE" id="PS50850">
    <property type="entry name" value="MFS"/>
    <property type="match status" value="1"/>
</dbReference>
<dbReference type="InterPro" id="IPR020846">
    <property type="entry name" value="MFS_dom"/>
</dbReference>
<dbReference type="OMA" id="WAITASF"/>
<dbReference type="InterPro" id="IPR045263">
    <property type="entry name" value="GLUT"/>
</dbReference>
<dbReference type="Gene3D" id="1.20.1250.20">
    <property type="entry name" value="MFS general substrate transporter like domains"/>
    <property type="match status" value="1"/>
</dbReference>
<dbReference type="OrthoDB" id="4540492at2759"/>
<evidence type="ECO:0000256" key="5">
    <source>
        <dbReference type="ARBA" id="ARBA00022989"/>
    </source>
</evidence>
<keyword evidence="4 9" id="KW-0812">Transmembrane</keyword>
<feature type="transmembrane region" description="Helical" evidence="9">
    <location>
        <begin position="166"/>
        <end position="188"/>
    </location>
</feature>
<evidence type="ECO:0000256" key="9">
    <source>
        <dbReference type="SAM" id="Phobius"/>
    </source>
</evidence>
<feature type="transmembrane region" description="Helical" evidence="9">
    <location>
        <begin position="68"/>
        <end position="89"/>
    </location>
</feature>
<keyword evidence="5 9" id="KW-1133">Transmembrane helix</keyword>
<evidence type="ECO:0000313" key="12">
    <source>
        <dbReference type="Proteomes" id="UP000053558"/>
    </source>
</evidence>
<organism evidence="11 12">
    <name type="scientific">Coniophora puteana (strain RWD-64-598)</name>
    <name type="common">Brown rot fungus</name>
    <dbReference type="NCBI Taxonomy" id="741705"/>
    <lineage>
        <taxon>Eukaryota</taxon>
        <taxon>Fungi</taxon>
        <taxon>Dikarya</taxon>
        <taxon>Basidiomycota</taxon>
        <taxon>Agaricomycotina</taxon>
        <taxon>Agaricomycetes</taxon>
        <taxon>Agaricomycetidae</taxon>
        <taxon>Boletales</taxon>
        <taxon>Coniophorineae</taxon>
        <taxon>Coniophoraceae</taxon>
        <taxon>Coniophora</taxon>
    </lineage>
</organism>
<reference evidence="12" key="1">
    <citation type="journal article" date="2012" name="Science">
        <title>The Paleozoic origin of enzymatic lignin decomposition reconstructed from 31 fungal genomes.</title>
        <authorList>
            <person name="Floudas D."/>
            <person name="Binder M."/>
            <person name="Riley R."/>
            <person name="Barry K."/>
            <person name="Blanchette R.A."/>
            <person name="Henrissat B."/>
            <person name="Martinez A.T."/>
            <person name="Otillar R."/>
            <person name="Spatafora J.W."/>
            <person name="Yadav J.S."/>
            <person name="Aerts A."/>
            <person name="Benoit I."/>
            <person name="Boyd A."/>
            <person name="Carlson A."/>
            <person name="Copeland A."/>
            <person name="Coutinho P.M."/>
            <person name="de Vries R.P."/>
            <person name="Ferreira P."/>
            <person name="Findley K."/>
            <person name="Foster B."/>
            <person name="Gaskell J."/>
            <person name="Glotzer D."/>
            <person name="Gorecki P."/>
            <person name="Heitman J."/>
            <person name="Hesse C."/>
            <person name="Hori C."/>
            <person name="Igarashi K."/>
            <person name="Jurgens J.A."/>
            <person name="Kallen N."/>
            <person name="Kersten P."/>
            <person name="Kohler A."/>
            <person name="Kuees U."/>
            <person name="Kumar T.K.A."/>
            <person name="Kuo A."/>
            <person name="LaButti K."/>
            <person name="Larrondo L.F."/>
            <person name="Lindquist E."/>
            <person name="Ling A."/>
            <person name="Lombard V."/>
            <person name="Lucas S."/>
            <person name="Lundell T."/>
            <person name="Martin R."/>
            <person name="McLaughlin D.J."/>
            <person name="Morgenstern I."/>
            <person name="Morin E."/>
            <person name="Murat C."/>
            <person name="Nagy L.G."/>
            <person name="Nolan M."/>
            <person name="Ohm R.A."/>
            <person name="Patyshakuliyeva A."/>
            <person name="Rokas A."/>
            <person name="Ruiz-Duenas F.J."/>
            <person name="Sabat G."/>
            <person name="Salamov A."/>
            <person name="Samejima M."/>
            <person name="Schmutz J."/>
            <person name="Slot J.C."/>
            <person name="St John F."/>
            <person name="Stenlid J."/>
            <person name="Sun H."/>
            <person name="Sun S."/>
            <person name="Syed K."/>
            <person name="Tsang A."/>
            <person name="Wiebenga A."/>
            <person name="Young D."/>
            <person name="Pisabarro A."/>
            <person name="Eastwood D.C."/>
            <person name="Martin F."/>
            <person name="Cullen D."/>
            <person name="Grigoriev I.V."/>
            <person name="Hibbett D.S."/>
        </authorList>
    </citation>
    <scope>NUCLEOTIDE SEQUENCE [LARGE SCALE GENOMIC DNA]</scope>
    <source>
        <strain evidence="12">RWD-64-598 SS2</strain>
    </source>
</reference>
<evidence type="ECO:0000256" key="6">
    <source>
        <dbReference type="ARBA" id="ARBA00023136"/>
    </source>
</evidence>
<dbReference type="SUPFAM" id="SSF103473">
    <property type="entry name" value="MFS general substrate transporter"/>
    <property type="match status" value="1"/>
</dbReference>
<feature type="transmembrane region" description="Helical" evidence="9">
    <location>
        <begin position="318"/>
        <end position="342"/>
    </location>
</feature>
<keyword evidence="6 9" id="KW-0472">Membrane</keyword>
<dbReference type="Proteomes" id="UP000053558">
    <property type="component" value="Unassembled WGS sequence"/>
</dbReference>
<dbReference type="KEGG" id="cput:CONPUDRAFT_118125"/>
<evidence type="ECO:0000256" key="8">
    <source>
        <dbReference type="SAM" id="MobiDB-lite"/>
    </source>
</evidence>
<dbReference type="AlphaFoldDB" id="A0A5M3N1T5"/>
<dbReference type="GO" id="GO:0016020">
    <property type="term" value="C:membrane"/>
    <property type="evidence" value="ECO:0007669"/>
    <property type="project" value="UniProtKB-SubCell"/>
</dbReference>
<evidence type="ECO:0000256" key="2">
    <source>
        <dbReference type="ARBA" id="ARBA00010992"/>
    </source>
</evidence>
<dbReference type="InterPro" id="IPR005829">
    <property type="entry name" value="Sugar_transporter_CS"/>
</dbReference>
<comment type="subcellular location">
    <subcellularLocation>
        <location evidence="1">Membrane</location>
        <topology evidence="1">Multi-pass membrane protein</topology>
    </subcellularLocation>
</comment>
<evidence type="ECO:0000256" key="1">
    <source>
        <dbReference type="ARBA" id="ARBA00004141"/>
    </source>
</evidence>
<feature type="transmembrane region" description="Helical" evidence="9">
    <location>
        <begin position="12"/>
        <end position="30"/>
    </location>
</feature>
<dbReference type="PANTHER" id="PTHR23503">
    <property type="entry name" value="SOLUTE CARRIER FAMILY 2"/>
    <property type="match status" value="1"/>
</dbReference>
<comment type="caution">
    <text evidence="11">The sequence shown here is derived from an EMBL/GenBank/DDBJ whole genome shotgun (WGS) entry which is preliminary data.</text>
</comment>
<evidence type="ECO:0000256" key="3">
    <source>
        <dbReference type="ARBA" id="ARBA00022448"/>
    </source>
</evidence>
<proteinExistence type="inferred from homology"/>
<evidence type="ECO:0000259" key="10">
    <source>
        <dbReference type="PROSITE" id="PS50850"/>
    </source>
</evidence>
<feature type="transmembrane region" description="Helical" evidence="9">
    <location>
        <begin position="349"/>
        <end position="368"/>
    </location>
</feature>
<comment type="catalytic activity">
    <reaction evidence="7">
        <text>myo-inositol(out) + H(+)(out) = myo-inositol(in) + H(+)(in)</text>
        <dbReference type="Rhea" id="RHEA:60364"/>
        <dbReference type="ChEBI" id="CHEBI:15378"/>
        <dbReference type="ChEBI" id="CHEBI:17268"/>
    </reaction>
</comment>
<dbReference type="EMBL" id="JH711574">
    <property type="protein sequence ID" value="EIW85349.1"/>
    <property type="molecule type" value="Genomic_DNA"/>
</dbReference>
<gene>
    <name evidence="11" type="ORF">CONPUDRAFT_118125</name>
</gene>
<dbReference type="Pfam" id="PF00083">
    <property type="entry name" value="Sugar_tr"/>
    <property type="match status" value="1"/>
</dbReference>
<feature type="transmembrane region" description="Helical" evidence="9">
    <location>
        <begin position="284"/>
        <end position="306"/>
    </location>
</feature>
<feature type="transmembrane region" description="Helical" evidence="9">
    <location>
        <begin position="127"/>
        <end position="145"/>
    </location>
</feature>
<feature type="domain" description="Major facilitator superfamily (MFS) profile" evidence="10">
    <location>
        <begin position="17"/>
        <end position="469"/>
    </location>
</feature>
<dbReference type="PRINTS" id="PR00171">
    <property type="entry name" value="SUGRTRNSPORT"/>
</dbReference>
<dbReference type="GeneID" id="19199365"/>
<feature type="transmembrane region" description="Helical" evidence="9">
    <location>
        <begin position="448"/>
        <end position="467"/>
    </location>
</feature>
<evidence type="ECO:0000256" key="4">
    <source>
        <dbReference type="ARBA" id="ARBA00022692"/>
    </source>
</evidence>
<evidence type="ECO:0000256" key="7">
    <source>
        <dbReference type="ARBA" id="ARBA00049119"/>
    </source>
</evidence>